<proteinExistence type="predicted"/>
<evidence type="ECO:0000313" key="2">
    <source>
        <dbReference type="Proteomes" id="UP000238642"/>
    </source>
</evidence>
<accession>A0A2S9JIA2</accession>
<dbReference type="Proteomes" id="UP000238642">
    <property type="component" value="Unassembled WGS sequence"/>
</dbReference>
<organism evidence="1 2">
    <name type="scientific">Sphingobacterium gobiense</name>
    <dbReference type="NCBI Taxonomy" id="1382456"/>
    <lineage>
        <taxon>Bacteria</taxon>
        <taxon>Pseudomonadati</taxon>
        <taxon>Bacteroidota</taxon>
        <taxon>Sphingobacteriia</taxon>
        <taxon>Sphingobacteriales</taxon>
        <taxon>Sphingobacteriaceae</taxon>
        <taxon>Sphingobacterium</taxon>
    </lineage>
</organism>
<keyword evidence="2" id="KW-1185">Reference proteome</keyword>
<comment type="caution">
    <text evidence="1">The sequence shown here is derived from an EMBL/GenBank/DDBJ whole genome shotgun (WGS) entry which is preliminary data.</text>
</comment>
<evidence type="ECO:0000313" key="1">
    <source>
        <dbReference type="EMBL" id="PRD52706.1"/>
    </source>
</evidence>
<sequence length="83" mass="10121">MFLFLEQQSLYMSSPLFVKVKEHFCKQERSFVSSLCFYFWNTNQFIVHHVYLLKQMNIFVDNKEVLLVKKVFFVVKKINLTNF</sequence>
<protein>
    <submittedName>
        <fullName evidence="1">Uncharacterized protein</fullName>
    </submittedName>
</protein>
<dbReference type="AlphaFoldDB" id="A0A2S9JIA2"/>
<name>A0A2S9JIA2_9SPHI</name>
<reference evidence="1 2" key="1">
    <citation type="submission" date="2018-02" db="EMBL/GenBank/DDBJ databases">
        <title>The draft genome of Sphingobacterium gobiense H7.</title>
        <authorList>
            <person name="Li L."/>
            <person name="Liu L."/>
            <person name="Zhang X."/>
            <person name="Wang T."/>
            <person name="Liang L."/>
        </authorList>
    </citation>
    <scope>NUCLEOTIDE SEQUENCE [LARGE SCALE GENOMIC DNA]</scope>
    <source>
        <strain evidence="1 2">ACCC 05757</strain>
    </source>
</reference>
<dbReference type="EMBL" id="PVBS01000003">
    <property type="protein sequence ID" value="PRD52706.1"/>
    <property type="molecule type" value="Genomic_DNA"/>
</dbReference>
<gene>
    <name evidence="1" type="ORF">C5749_15920</name>
</gene>